<gene>
    <name evidence="1" type="ORF">LL038_03070</name>
</gene>
<evidence type="ECO:0000313" key="2">
    <source>
        <dbReference type="Proteomes" id="UP001164733"/>
    </source>
</evidence>
<dbReference type="RefSeq" id="WP_216122432.1">
    <property type="nucleotide sequence ID" value="NZ_CP086239.1"/>
</dbReference>
<dbReference type="AlphaFoldDB" id="A0AA47EME1"/>
<organism evidence="1 2">
    <name type="scientific">Clostridium estertheticum</name>
    <dbReference type="NCBI Taxonomy" id="238834"/>
    <lineage>
        <taxon>Bacteria</taxon>
        <taxon>Bacillati</taxon>
        <taxon>Bacillota</taxon>
        <taxon>Clostridia</taxon>
        <taxon>Eubacteriales</taxon>
        <taxon>Clostridiaceae</taxon>
        <taxon>Clostridium</taxon>
    </lineage>
</organism>
<name>A0AA47EME1_9CLOT</name>
<dbReference type="EMBL" id="CP086239">
    <property type="protein sequence ID" value="WAG61248.1"/>
    <property type="molecule type" value="Genomic_DNA"/>
</dbReference>
<evidence type="ECO:0000313" key="1">
    <source>
        <dbReference type="EMBL" id="WAG61248.1"/>
    </source>
</evidence>
<accession>A0AA47EME1</accession>
<dbReference type="Proteomes" id="UP001164733">
    <property type="component" value="Chromosome"/>
</dbReference>
<reference evidence="1" key="1">
    <citation type="submission" date="2021-11" db="EMBL/GenBank/DDBJ databases">
        <title>Clostridia strains as spoilage organisms.</title>
        <authorList>
            <person name="Wambui J."/>
            <person name="Stevens M.J.A."/>
            <person name="Stephan R."/>
        </authorList>
    </citation>
    <scope>NUCLEOTIDE SEQUENCE</scope>
    <source>
        <strain evidence="1">CF009</strain>
    </source>
</reference>
<proteinExistence type="predicted"/>
<protein>
    <submittedName>
        <fullName evidence="1">Signal peptidase II</fullName>
    </submittedName>
</protein>
<sequence>MSEFFNVTLDKDVVFNDSVISPKTGWTSEKTHKEIIDKRITKFEELSDVDVTNKKNKQLVAYSEETGKFITIDGVDAGEITGGGMKQVSKMGIVGSPTVPYIVDIPINILDFKVPRVNLLKYELGAQNVIATKNTFSNGEGNDFKDDEFIVFDGKVHIKTEYIQDYAVSRDESAFTEYKTTLDTNKYKFVEGFDDFEDGVIQKLKVTAIPFDRILMPKGDMNLSNAEHIDYFKLIATGKNIKVVCSVDSGTTWKTFKTDKWVDVNFDIENVRAEGMTTEVFNSINDVFWNELITSKKIRFAYLFSMDNILDVDELDNLDLQFDGQGKWVQAMETEYKVVYASNSLLQIEVYFSNDIKINY</sequence>